<feature type="domain" description="DUF4422" evidence="1">
    <location>
        <begin position="11"/>
        <end position="79"/>
    </location>
</feature>
<dbReference type="InterPro" id="IPR025536">
    <property type="entry name" value="DUF4422"/>
</dbReference>
<organism evidence="2">
    <name type="scientific">uncultured Lactococcus sp</name>
    <dbReference type="NCBI Taxonomy" id="167973"/>
    <lineage>
        <taxon>Bacteria</taxon>
        <taxon>Bacillati</taxon>
        <taxon>Bacillota</taxon>
        <taxon>Bacilli</taxon>
        <taxon>Lactobacillales</taxon>
        <taxon>Streptococcaceae</taxon>
        <taxon>Lactococcus</taxon>
        <taxon>environmental samples</taxon>
    </lineage>
</organism>
<evidence type="ECO:0000259" key="1">
    <source>
        <dbReference type="Pfam" id="PF14393"/>
    </source>
</evidence>
<reference evidence="2" key="1">
    <citation type="journal article" date="2013" name="Environ. Microbiol.">
        <title>Seasonally variable intestinal metagenomes of the red palm weevil (Rhynchophorus ferrugineus).</title>
        <authorList>
            <person name="Jia S."/>
            <person name="Zhang X."/>
            <person name="Zhang G."/>
            <person name="Yin A."/>
            <person name="Zhang S."/>
            <person name="Li F."/>
            <person name="Wang L."/>
            <person name="Zhao D."/>
            <person name="Yun Q."/>
            <person name="Tala"/>
            <person name="Wang J."/>
            <person name="Sun G."/>
            <person name="Baabdullah M."/>
            <person name="Yu X."/>
            <person name="Hu S."/>
            <person name="Al-Mssallem I.S."/>
            <person name="Yu J."/>
        </authorList>
    </citation>
    <scope>NUCLEOTIDE SEQUENCE</scope>
</reference>
<proteinExistence type="predicted"/>
<name>A0A060BLH5_9LACT</name>
<dbReference type="AlphaFoldDB" id="A0A060BLH5"/>
<protein>
    <submittedName>
        <fullName evidence="2">CAZy families GT8 protein</fullName>
    </submittedName>
</protein>
<evidence type="ECO:0000313" key="2">
    <source>
        <dbReference type="EMBL" id="AIA83729.1"/>
    </source>
</evidence>
<feature type="non-terminal residue" evidence="2">
    <location>
        <position position="79"/>
    </location>
</feature>
<accession>A0A060BLH5</accession>
<dbReference type="EMBL" id="KF116484">
    <property type="protein sequence ID" value="AIA83729.1"/>
    <property type="molecule type" value="Genomic_DNA"/>
</dbReference>
<dbReference type="Pfam" id="PF14393">
    <property type="entry name" value="DUF4422"/>
    <property type="match status" value="1"/>
</dbReference>
<sequence length="79" mass="8737">MESGTTPTLTVAVVSHKPYKVPTDPIYLPLHVGADLHPDVLTDWVQDNTGDNISARNATYSELTGLYWLWKNCSSDYVG</sequence>